<dbReference type="InterPro" id="IPR001584">
    <property type="entry name" value="Integrase_cat-core"/>
</dbReference>
<name>A0ABM1YCE5_AEDAL</name>
<evidence type="ECO:0000259" key="8">
    <source>
        <dbReference type="PROSITE" id="PS50994"/>
    </source>
</evidence>
<feature type="compositionally biased region" description="Basic and acidic residues" evidence="6">
    <location>
        <begin position="1231"/>
        <end position="1241"/>
    </location>
</feature>
<evidence type="ECO:0000256" key="4">
    <source>
        <dbReference type="ARBA" id="ARBA00022759"/>
    </source>
</evidence>
<dbReference type="InterPro" id="IPR050951">
    <property type="entry name" value="Retrovirus_Pol_polyprotein"/>
</dbReference>
<reference evidence="9" key="2">
    <citation type="submission" date="2025-05" db="UniProtKB">
        <authorList>
            <consortium name="EnsemblMetazoa"/>
        </authorList>
    </citation>
    <scope>IDENTIFICATION</scope>
    <source>
        <strain evidence="9">Foshan</strain>
    </source>
</reference>
<accession>A0ABM1YCE5</accession>
<dbReference type="PROSITE" id="PS50994">
    <property type="entry name" value="INTEGRASE"/>
    <property type="match status" value="1"/>
</dbReference>
<evidence type="ECO:0000313" key="9">
    <source>
        <dbReference type="EnsemblMetazoa" id="AALFPA23_007868.P10520"/>
    </source>
</evidence>
<evidence type="ECO:0000256" key="1">
    <source>
        <dbReference type="ARBA" id="ARBA00022679"/>
    </source>
</evidence>
<dbReference type="GeneID" id="134290382"/>
<sequence length="1283" mass="145567">MPGPLPPPGAAALAAGSNADQPFKETILQLLNNQHTLMTRMAEQMASIQGNVQNANRNEWYADLFEKDASKLDDDAKVRLLLRKLNPAAHERYTSFILPKLSKEFSFDETVAKLQTIFGSPVSTFHRRYQCLQTAKDENEDFISYSCKVNRACVDFKLQELKEDQFKCLIFVCGLKSPRDADIRMRLLSKINETQDITLEKVVEECKSLINLKKDTVLIGSQSASTSGAAATHAVRANSPNGNRRKKDNSKKNKGKQQNKHHAAKIVTVKNVNRSRRYVETAINGVPVDLQLDSGSDITIISRQNWIKVGAPQTSPPDCQVQTASGDRLGIESMFRASYTIGGTQKEGSDLMDEFGLWDVPFSSFCKLVGSSQPSQQVLEMKEKFPDVFTNRMGLCTKTQVHLTLKPDVQPVFKPKRPVSYNMEAVVDDELKRLEDSGIITPVTYADWAAPIVVVRKPDRTVRICADFSTGLNSALESNNYPLPLPEDIFNRMAHCTMFSHIDLSDAYLQVEVDEESKKLLTINTHKGLYRFNRLSPGVKSAPGAFQQIMDVMLSGIPCTCPYLDDILIGGRTAEEHKRNLYLVLQRLQEYGFTVKLEKCRFFMRQVKYLGQLLDSEGTRPDPDKVKAIINMPPPHDVSTLRSYLGAVNYYGKYIREMRTLRQPLDELLKEGSSFQWSDACQRSFDRFKEILQSPLMLTHYNPRLEIVVSADASNVGIGARIAHRFPDGQEKAIYHASRSLTPAESRYSQIEKEALGLVYAVTKFHRMIYGRQFVLQTDHKPLLAIFGSKRGIPPYTANRLQRWALTMLLYDFRIEYVSTDHFGHADILSRLINSHVKPDEDFIIASIEVETVICNVVCQSIEHLPISYKTIAAETSQDRTLQKVMEYVQKGWPSDAKSLSGTPEVQQFFARRDSLYAAQKVLMYSDRIVVPKKLQQKVLEQLHRGHPDFAGPINDTYFLLVVDSYSKWPEIIPTKRITTAATISSLRKIFGRFGMPEVLVTDNGPQLTSDVFEEFCEANGIMHLKTAPFQPQSNGQAERFVDTFKRTVKKIQAGGEDLDKALDIFLTCYRSTPCRSAPGGKSPAEILIGRPLRTSLELLRPPSKFTKATNSKQDRQFNEKHGAKEKNFEVQDKVYAQVHQGNNWSWVAGEIVERVGRVMYNVWLPERQRLIRSHSNQLRKRYNDVNEVPNQVEPSIPLDILLGAWGLNQPEDSHASSVEPPPAEPEGFDDMQREFLRELFESTNQPRRPRVPARAIDPDEALLRRSSRQRHTPVRYEPYQLY</sequence>
<keyword evidence="10" id="KW-1185">Reference proteome</keyword>
<evidence type="ECO:0000313" key="10">
    <source>
        <dbReference type="Proteomes" id="UP000069940"/>
    </source>
</evidence>
<dbReference type="PANTHER" id="PTHR37984">
    <property type="entry name" value="PROTEIN CBG26694"/>
    <property type="match status" value="1"/>
</dbReference>
<dbReference type="PANTHER" id="PTHR37984:SF5">
    <property type="entry name" value="PROTEIN NYNRIN-LIKE"/>
    <property type="match status" value="1"/>
</dbReference>
<dbReference type="CDD" id="cd09274">
    <property type="entry name" value="RNase_HI_RT_Ty3"/>
    <property type="match status" value="1"/>
</dbReference>
<dbReference type="InterPro" id="IPR000477">
    <property type="entry name" value="RT_dom"/>
</dbReference>
<dbReference type="Pfam" id="PF00665">
    <property type="entry name" value="rve"/>
    <property type="match status" value="1"/>
</dbReference>
<evidence type="ECO:0000259" key="7">
    <source>
        <dbReference type="PROSITE" id="PS50878"/>
    </source>
</evidence>
<dbReference type="Pfam" id="PF00078">
    <property type="entry name" value="RVT_1"/>
    <property type="match status" value="1"/>
</dbReference>
<proteinExistence type="predicted"/>
<dbReference type="Pfam" id="PF17919">
    <property type="entry name" value="RT_RNaseH_2"/>
    <property type="match status" value="1"/>
</dbReference>
<protein>
    <recommendedName>
        <fullName evidence="11">Endonuclease</fullName>
    </recommendedName>
</protein>
<dbReference type="SUPFAM" id="SSF50630">
    <property type="entry name" value="Acid proteases"/>
    <property type="match status" value="1"/>
</dbReference>
<dbReference type="Pfam" id="PF23309">
    <property type="entry name" value="DUF7083"/>
    <property type="match status" value="1"/>
</dbReference>
<dbReference type="EnsemblMetazoa" id="AALFPA23_007868.R10520">
    <property type="protein sequence ID" value="AALFPA23_007868.P10520"/>
    <property type="gene ID" value="AALFPA23_007868"/>
</dbReference>
<keyword evidence="2" id="KW-0548">Nucleotidyltransferase</keyword>
<dbReference type="PROSITE" id="PS50878">
    <property type="entry name" value="RT_POL"/>
    <property type="match status" value="1"/>
</dbReference>
<dbReference type="SUPFAM" id="SSF56672">
    <property type="entry name" value="DNA/RNA polymerases"/>
    <property type="match status" value="1"/>
</dbReference>
<evidence type="ECO:0000256" key="5">
    <source>
        <dbReference type="ARBA" id="ARBA00023268"/>
    </source>
</evidence>
<keyword evidence="1" id="KW-0808">Transferase</keyword>
<feature type="compositionally biased region" description="Basic residues" evidence="6">
    <location>
        <begin position="243"/>
        <end position="262"/>
    </location>
</feature>
<dbReference type="Gene3D" id="2.40.70.10">
    <property type="entry name" value="Acid Proteases"/>
    <property type="match status" value="1"/>
</dbReference>
<keyword evidence="4" id="KW-0255">Endonuclease</keyword>
<evidence type="ECO:0000256" key="6">
    <source>
        <dbReference type="SAM" id="MobiDB-lite"/>
    </source>
</evidence>
<feature type="domain" description="Integrase catalytic" evidence="8">
    <location>
        <begin position="928"/>
        <end position="1092"/>
    </location>
</feature>
<dbReference type="InterPro" id="IPR021109">
    <property type="entry name" value="Peptidase_aspartic_dom_sf"/>
</dbReference>
<feature type="region of interest" description="Disordered" evidence="6">
    <location>
        <begin position="229"/>
        <end position="262"/>
    </location>
</feature>
<feature type="region of interest" description="Disordered" evidence="6">
    <location>
        <begin position="1212"/>
        <end position="1283"/>
    </location>
</feature>
<dbReference type="InterPro" id="IPR041577">
    <property type="entry name" value="RT_RNaseH_2"/>
</dbReference>
<feature type="domain" description="Reverse transcriptase" evidence="7">
    <location>
        <begin position="436"/>
        <end position="614"/>
    </location>
</feature>
<dbReference type="InterPro" id="IPR055510">
    <property type="entry name" value="DUF7083"/>
</dbReference>
<dbReference type="CDD" id="cd01647">
    <property type="entry name" value="RT_LTR"/>
    <property type="match status" value="1"/>
</dbReference>
<dbReference type="InterPro" id="IPR012337">
    <property type="entry name" value="RNaseH-like_sf"/>
</dbReference>
<keyword evidence="3" id="KW-0540">Nuclease</keyword>
<dbReference type="RefSeq" id="XP_062713491.1">
    <property type="nucleotide sequence ID" value="XM_062857507.1"/>
</dbReference>
<dbReference type="InterPro" id="IPR036397">
    <property type="entry name" value="RNaseH_sf"/>
</dbReference>
<dbReference type="SUPFAM" id="SSF53098">
    <property type="entry name" value="Ribonuclease H-like"/>
    <property type="match status" value="1"/>
</dbReference>
<organism evidence="9 10">
    <name type="scientific">Aedes albopictus</name>
    <name type="common">Asian tiger mosquito</name>
    <name type="synonym">Stegomyia albopicta</name>
    <dbReference type="NCBI Taxonomy" id="7160"/>
    <lineage>
        <taxon>Eukaryota</taxon>
        <taxon>Metazoa</taxon>
        <taxon>Ecdysozoa</taxon>
        <taxon>Arthropoda</taxon>
        <taxon>Hexapoda</taxon>
        <taxon>Insecta</taxon>
        <taxon>Pterygota</taxon>
        <taxon>Neoptera</taxon>
        <taxon>Endopterygota</taxon>
        <taxon>Diptera</taxon>
        <taxon>Nematocera</taxon>
        <taxon>Culicoidea</taxon>
        <taxon>Culicidae</taxon>
        <taxon>Culicinae</taxon>
        <taxon>Aedini</taxon>
        <taxon>Aedes</taxon>
        <taxon>Stegomyia</taxon>
    </lineage>
</organism>
<evidence type="ECO:0008006" key="11">
    <source>
        <dbReference type="Google" id="ProtNLM"/>
    </source>
</evidence>
<dbReference type="InterPro" id="IPR043128">
    <property type="entry name" value="Rev_trsase/Diguanyl_cyclase"/>
</dbReference>
<evidence type="ECO:0000256" key="2">
    <source>
        <dbReference type="ARBA" id="ARBA00022695"/>
    </source>
</evidence>
<reference evidence="10" key="1">
    <citation type="journal article" date="2015" name="Proc. Natl. Acad. Sci. U.S.A.">
        <title>Genome sequence of the Asian Tiger mosquito, Aedes albopictus, reveals insights into its biology, genetics, and evolution.</title>
        <authorList>
            <person name="Chen X.G."/>
            <person name="Jiang X."/>
            <person name="Gu J."/>
            <person name="Xu M."/>
            <person name="Wu Y."/>
            <person name="Deng Y."/>
            <person name="Zhang C."/>
            <person name="Bonizzoni M."/>
            <person name="Dermauw W."/>
            <person name="Vontas J."/>
            <person name="Armbruster P."/>
            <person name="Huang X."/>
            <person name="Yang Y."/>
            <person name="Zhang H."/>
            <person name="He W."/>
            <person name="Peng H."/>
            <person name="Liu Y."/>
            <person name="Wu K."/>
            <person name="Chen J."/>
            <person name="Lirakis M."/>
            <person name="Topalis P."/>
            <person name="Van Leeuwen T."/>
            <person name="Hall A.B."/>
            <person name="Jiang X."/>
            <person name="Thorpe C."/>
            <person name="Mueller R.L."/>
            <person name="Sun C."/>
            <person name="Waterhouse R.M."/>
            <person name="Yan G."/>
            <person name="Tu Z.J."/>
            <person name="Fang X."/>
            <person name="James A.A."/>
        </authorList>
    </citation>
    <scope>NUCLEOTIDE SEQUENCE [LARGE SCALE GENOMIC DNA]</scope>
    <source>
        <strain evidence="10">Foshan</strain>
    </source>
</reference>
<dbReference type="Gene3D" id="3.10.10.10">
    <property type="entry name" value="HIV Type 1 Reverse Transcriptase, subunit A, domain 1"/>
    <property type="match status" value="1"/>
</dbReference>
<evidence type="ECO:0000256" key="3">
    <source>
        <dbReference type="ARBA" id="ARBA00022722"/>
    </source>
</evidence>
<keyword evidence="5" id="KW-0511">Multifunctional enzyme</keyword>
<keyword evidence="4" id="KW-0378">Hydrolase</keyword>
<dbReference type="InterPro" id="IPR043502">
    <property type="entry name" value="DNA/RNA_pol_sf"/>
</dbReference>
<dbReference type="Gene3D" id="3.30.70.270">
    <property type="match status" value="2"/>
</dbReference>
<dbReference type="Gene3D" id="3.30.420.10">
    <property type="entry name" value="Ribonuclease H-like superfamily/Ribonuclease H"/>
    <property type="match status" value="1"/>
</dbReference>
<dbReference type="Proteomes" id="UP000069940">
    <property type="component" value="Unassembled WGS sequence"/>
</dbReference>